<feature type="domain" description="YcgL" evidence="2">
    <location>
        <begin position="1"/>
        <end position="85"/>
    </location>
</feature>
<evidence type="ECO:0000256" key="1">
    <source>
        <dbReference type="HAMAP-Rule" id="MF_01866"/>
    </source>
</evidence>
<dbReference type="EMBL" id="RBLJ01000004">
    <property type="protein sequence ID" value="RKS57125.1"/>
    <property type="molecule type" value="Genomic_DNA"/>
</dbReference>
<protein>
    <recommendedName>
        <fullName evidence="1">YcgL domain-containing protein BDD30_3766</fullName>
    </recommendedName>
</protein>
<evidence type="ECO:0000313" key="3">
    <source>
        <dbReference type="EMBL" id="RKS57125.1"/>
    </source>
</evidence>
<dbReference type="InterPro" id="IPR027354">
    <property type="entry name" value="YcgL_dom"/>
</dbReference>
<evidence type="ECO:0000259" key="2">
    <source>
        <dbReference type="PROSITE" id="PS51648"/>
    </source>
</evidence>
<dbReference type="PANTHER" id="PTHR38109:SF1">
    <property type="entry name" value="PROTEIN YCGL"/>
    <property type="match status" value="1"/>
</dbReference>
<accession>A0ABX9SKM7</accession>
<keyword evidence="4" id="KW-1185">Reference proteome</keyword>
<dbReference type="PROSITE" id="PS51648">
    <property type="entry name" value="YCGL"/>
    <property type="match status" value="1"/>
</dbReference>
<dbReference type="Gene3D" id="3.10.510.20">
    <property type="entry name" value="YcgL domain"/>
    <property type="match status" value="1"/>
</dbReference>
<dbReference type="SUPFAM" id="SSF160191">
    <property type="entry name" value="YcgL-like"/>
    <property type="match status" value="1"/>
</dbReference>
<dbReference type="HAMAP" id="MF_01866">
    <property type="entry name" value="UPF0745"/>
    <property type="match status" value="1"/>
</dbReference>
<gene>
    <name evidence="3" type="ORF">BDD30_3766</name>
</gene>
<proteinExistence type="inferred from homology"/>
<sequence>MICVIYRSPNREQTYLYIEKRDDFSRVPEELLKSFGRPQYAMTISLAARKKLAGADIEKVKISLVEQGFYLQIPPPVENLMNQHLDQMKK</sequence>
<evidence type="ECO:0000313" key="4">
    <source>
        <dbReference type="Proteomes" id="UP000280955"/>
    </source>
</evidence>
<name>A0ABX9SKM7_9GAMM</name>
<comment type="caution">
    <text evidence="3">The sequence shown here is derived from an EMBL/GenBank/DDBJ whole genome shotgun (WGS) entry which is preliminary data.</text>
</comment>
<dbReference type="Pfam" id="PF05166">
    <property type="entry name" value="YcgL"/>
    <property type="match status" value="1"/>
</dbReference>
<organism evidence="3 4">
    <name type="scientific">Photorhabdus asymbiotica</name>
    <dbReference type="NCBI Taxonomy" id="291112"/>
    <lineage>
        <taxon>Bacteria</taxon>
        <taxon>Pseudomonadati</taxon>
        <taxon>Pseudomonadota</taxon>
        <taxon>Gammaproteobacteria</taxon>
        <taxon>Enterobacterales</taxon>
        <taxon>Morganellaceae</taxon>
        <taxon>Photorhabdus</taxon>
    </lineage>
</organism>
<reference evidence="3 4" key="1">
    <citation type="submission" date="2018-10" db="EMBL/GenBank/DDBJ databases">
        <title>Genomic Encyclopedia of Archaeal and Bacterial Type Strains, Phase II (KMG-II): from individual species to whole genera.</title>
        <authorList>
            <person name="Goeker M."/>
        </authorList>
    </citation>
    <scope>NUCLEOTIDE SEQUENCE [LARGE SCALE GENOMIC DNA]</scope>
    <source>
        <strain evidence="3 4">DSM 15149</strain>
    </source>
</reference>
<dbReference type="InterPro" id="IPR038068">
    <property type="entry name" value="YcgL-like_sf"/>
</dbReference>
<dbReference type="Proteomes" id="UP000280955">
    <property type="component" value="Unassembled WGS sequence"/>
</dbReference>
<dbReference type="RefSeq" id="WP_015834564.1">
    <property type="nucleotide sequence ID" value="NC_012962.1"/>
</dbReference>
<dbReference type="PANTHER" id="PTHR38109">
    <property type="entry name" value="PROTEIN YCGL"/>
    <property type="match status" value="1"/>
</dbReference>